<name>A0ABP1IT49_9EUKA</name>
<dbReference type="EMBL" id="CAXDID020000092">
    <property type="protein sequence ID" value="CAL6023120.1"/>
    <property type="molecule type" value="Genomic_DNA"/>
</dbReference>
<evidence type="ECO:0000313" key="1">
    <source>
        <dbReference type="EMBL" id="CAL6023120.1"/>
    </source>
</evidence>
<dbReference type="Proteomes" id="UP001642409">
    <property type="component" value="Unassembled WGS sequence"/>
</dbReference>
<organism evidence="1 2">
    <name type="scientific">Hexamita inflata</name>
    <dbReference type="NCBI Taxonomy" id="28002"/>
    <lineage>
        <taxon>Eukaryota</taxon>
        <taxon>Metamonada</taxon>
        <taxon>Diplomonadida</taxon>
        <taxon>Hexamitidae</taxon>
        <taxon>Hexamitinae</taxon>
        <taxon>Hexamita</taxon>
    </lineage>
</organism>
<keyword evidence="2" id="KW-1185">Reference proteome</keyword>
<reference evidence="1 2" key="1">
    <citation type="submission" date="2024-07" db="EMBL/GenBank/DDBJ databases">
        <authorList>
            <person name="Akdeniz Z."/>
        </authorList>
    </citation>
    <scope>NUCLEOTIDE SEQUENCE [LARGE SCALE GENOMIC DNA]</scope>
</reference>
<evidence type="ECO:0000313" key="2">
    <source>
        <dbReference type="Proteomes" id="UP001642409"/>
    </source>
</evidence>
<proteinExistence type="predicted"/>
<sequence>MSEQISNVLVCFRSLRFDFSGCELKTSGQGCLFSSSQNKCKSDTFSSDDSSVYTGSSMHIGLIDIGANLRAFIKFIKMFSYSSIGVEREKQFNGRTMKITLIINENTKVKIEIYVQIKVRLPFLQYLQQIVVLLQKQLHA</sequence>
<gene>
    <name evidence="1" type="ORF">HINF_LOCUS28979</name>
</gene>
<accession>A0ABP1IT49</accession>
<comment type="caution">
    <text evidence="1">The sequence shown here is derived from an EMBL/GenBank/DDBJ whole genome shotgun (WGS) entry which is preliminary data.</text>
</comment>
<protein>
    <submittedName>
        <fullName evidence="1">Hypothetical_protein</fullName>
    </submittedName>
</protein>